<evidence type="ECO:0000256" key="5">
    <source>
        <dbReference type="ARBA" id="ARBA00038359"/>
    </source>
</evidence>
<evidence type="ECO:0000313" key="9">
    <source>
        <dbReference type="Proteomes" id="UP000294003"/>
    </source>
</evidence>
<sequence length="268" mass="30102">MASKPTSKGISLLIWANTAALGGAIIWAIYKGGLGQHIDEVSPDQRTVLSKIIMIGSIIWLLATMFMKLAVLWLYFRIFTTQKFRRWSYSMFALVVCYGITFLAVFINLCQPVSHLWNPVPGGRCWPMVYQEYASLSLNLALDTVIVAMPMPVLWGLQMPFGKKVVVSIMFSIGMIRNQNRTNHVNLWSLQTIGGKFSRKRYRETYGSQDGLRTDVDRGLDLTQGSGATRVCAYAATRKPPNGQEMGREGIYVQKNFGSQSLQSKQQD</sequence>
<feature type="transmembrane region" description="Helical" evidence="6">
    <location>
        <begin position="87"/>
        <end position="109"/>
    </location>
</feature>
<dbReference type="PANTHER" id="PTHR33048:SF47">
    <property type="entry name" value="INTEGRAL MEMBRANE PROTEIN-RELATED"/>
    <property type="match status" value="1"/>
</dbReference>
<evidence type="ECO:0000256" key="6">
    <source>
        <dbReference type="SAM" id="Phobius"/>
    </source>
</evidence>
<evidence type="ECO:0000259" key="7">
    <source>
        <dbReference type="Pfam" id="PF20684"/>
    </source>
</evidence>
<comment type="similarity">
    <text evidence="5">Belongs to the SAT4 family.</text>
</comment>
<dbReference type="InterPro" id="IPR049326">
    <property type="entry name" value="Rhodopsin_dom_fungi"/>
</dbReference>
<evidence type="ECO:0000256" key="3">
    <source>
        <dbReference type="ARBA" id="ARBA00022989"/>
    </source>
</evidence>
<evidence type="ECO:0000256" key="4">
    <source>
        <dbReference type="ARBA" id="ARBA00023136"/>
    </source>
</evidence>
<keyword evidence="2 6" id="KW-0812">Transmembrane</keyword>
<keyword evidence="9" id="KW-1185">Reference proteome</keyword>
<feature type="domain" description="Rhodopsin" evidence="7">
    <location>
        <begin position="15"/>
        <end position="176"/>
    </location>
</feature>
<keyword evidence="4 6" id="KW-0472">Membrane</keyword>
<evidence type="ECO:0000256" key="2">
    <source>
        <dbReference type="ARBA" id="ARBA00022692"/>
    </source>
</evidence>
<accession>A0ABY0HLU9</accession>
<dbReference type="InterPro" id="IPR052337">
    <property type="entry name" value="SAT4-like"/>
</dbReference>
<comment type="subcellular location">
    <subcellularLocation>
        <location evidence="1">Membrane</location>
        <topology evidence="1">Multi-pass membrane protein</topology>
    </subcellularLocation>
</comment>
<feature type="transmembrane region" description="Helical" evidence="6">
    <location>
        <begin position="50"/>
        <end position="75"/>
    </location>
</feature>
<gene>
    <name evidence="8" type="ORF">DL762_001037</name>
</gene>
<evidence type="ECO:0000256" key="1">
    <source>
        <dbReference type="ARBA" id="ARBA00004141"/>
    </source>
</evidence>
<dbReference type="PANTHER" id="PTHR33048">
    <property type="entry name" value="PTH11-LIKE INTEGRAL MEMBRANE PROTEIN (AFU_ORTHOLOGUE AFUA_5G11245)"/>
    <property type="match status" value="1"/>
</dbReference>
<protein>
    <recommendedName>
        <fullName evidence="7">Rhodopsin domain-containing protein</fullName>
    </recommendedName>
</protein>
<feature type="transmembrane region" description="Helical" evidence="6">
    <location>
        <begin position="12"/>
        <end position="30"/>
    </location>
</feature>
<name>A0ABY0HLU9_9PEZI</name>
<keyword evidence="3 6" id="KW-1133">Transmembrane helix</keyword>
<reference evidence="8 9" key="1">
    <citation type="submission" date="2018-06" db="EMBL/GenBank/DDBJ databases">
        <title>Complete Genomes of Monosporascus.</title>
        <authorList>
            <person name="Robinson A.J."/>
            <person name="Natvig D.O."/>
        </authorList>
    </citation>
    <scope>NUCLEOTIDE SEQUENCE [LARGE SCALE GENOMIC DNA]</scope>
    <source>
        <strain evidence="8 9">CBS 609.92</strain>
    </source>
</reference>
<organism evidence="8 9">
    <name type="scientific">Monosporascus cannonballus</name>
    <dbReference type="NCBI Taxonomy" id="155416"/>
    <lineage>
        <taxon>Eukaryota</taxon>
        <taxon>Fungi</taxon>
        <taxon>Dikarya</taxon>
        <taxon>Ascomycota</taxon>
        <taxon>Pezizomycotina</taxon>
        <taxon>Sordariomycetes</taxon>
        <taxon>Xylariomycetidae</taxon>
        <taxon>Xylariales</taxon>
        <taxon>Xylariales incertae sedis</taxon>
        <taxon>Monosporascus</taxon>
    </lineage>
</organism>
<evidence type="ECO:0000313" key="8">
    <source>
        <dbReference type="EMBL" id="RYO93599.1"/>
    </source>
</evidence>
<dbReference type="Pfam" id="PF20684">
    <property type="entry name" value="Fung_rhodopsin"/>
    <property type="match status" value="1"/>
</dbReference>
<proteinExistence type="inferred from homology"/>
<dbReference type="EMBL" id="QJNS01000017">
    <property type="protein sequence ID" value="RYO93599.1"/>
    <property type="molecule type" value="Genomic_DNA"/>
</dbReference>
<comment type="caution">
    <text evidence="8">The sequence shown here is derived from an EMBL/GenBank/DDBJ whole genome shotgun (WGS) entry which is preliminary data.</text>
</comment>
<dbReference type="Proteomes" id="UP000294003">
    <property type="component" value="Unassembled WGS sequence"/>
</dbReference>